<evidence type="ECO:0000313" key="1">
    <source>
        <dbReference type="EMBL" id="RJO60217.1"/>
    </source>
</evidence>
<reference evidence="1 2" key="1">
    <citation type="journal article" date="2017" name="ISME J.">
        <title>Energy and carbon metabolisms in a deep terrestrial subsurface fluid microbial community.</title>
        <authorList>
            <person name="Momper L."/>
            <person name="Jungbluth S.P."/>
            <person name="Lee M.D."/>
            <person name="Amend J.P."/>
        </authorList>
    </citation>
    <scope>NUCLEOTIDE SEQUENCE [LARGE SCALE GENOMIC DNA]</scope>
    <source>
        <strain evidence="1">SURF_29</strain>
    </source>
</reference>
<evidence type="ECO:0000313" key="2">
    <source>
        <dbReference type="Proteomes" id="UP000285655"/>
    </source>
</evidence>
<organism evidence="1 2">
    <name type="scientific">candidate division WS5 bacterium</name>
    <dbReference type="NCBI Taxonomy" id="2093353"/>
    <lineage>
        <taxon>Bacteria</taxon>
        <taxon>candidate division WS5</taxon>
    </lineage>
</organism>
<protein>
    <submittedName>
        <fullName evidence="1">Uncharacterized protein</fullName>
    </submittedName>
</protein>
<dbReference type="Proteomes" id="UP000285655">
    <property type="component" value="Unassembled WGS sequence"/>
</dbReference>
<accession>A0A419DAT3</accession>
<proteinExistence type="predicted"/>
<sequence length="110" mass="12874">MPGEGTDDGGIFDISEGGDFIKEEERARNLALKYGPSISDMRIALEEKRKEYEESFRIDLTDEQAEKFMQTRRDFNDLRDFLSHYDFMTPEQRNDIDKKLADLLQEGQES</sequence>
<comment type="caution">
    <text evidence="1">The sequence shown here is derived from an EMBL/GenBank/DDBJ whole genome shotgun (WGS) entry which is preliminary data.</text>
</comment>
<name>A0A419DAT3_9BACT</name>
<dbReference type="EMBL" id="QZJW01000050">
    <property type="protein sequence ID" value="RJO60217.1"/>
    <property type="molecule type" value="Genomic_DNA"/>
</dbReference>
<gene>
    <name evidence="1" type="ORF">C4544_05575</name>
</gene>
<dbReference type="AlphaFoldDB" id="A0A419DAT3"/>